<feature type="compositionally biased region" description="Basic residues" evidence="3">
    <location>
        <begin position="770"/>
        <end position="785"/>
    </location>
</feature>
<feature type="domain" description="Helicase C-terminal" evidence="4">
    <location>
        <begin position="295"/>
        <end position="455"/>
    </location>
</feature>
<dbReference type="PROSITE" id="PS51327">
    <property type="entry name" value="DICER_DSRBF"/>
    <property type="match status" value="1"/>
</dbReference>
<dbReference type="PANTHER" id="PTHR14950:SF15">
    <property type="entry name" value="DICER-LIKE PROTEIN 4"/>
    <property type="match status" value="1"/>
</dbReference>
<feature type="domain" description="Dicer dsRNA-binding fold" evidence="5">
    <location>
        <begin position="473"/>
        <end position="563"/>
    </location>
</feature>
<keyword evidence="2" id="KW-0694">RNA-binding</keyword>
<feature type="compositionally biased region" description="Gly residues" evidence="3">
    <location>
        <begin position="817"/>
        <end position="826"/>
    </location>
</feature>
<evidence type="ECO:0000256" key="1">
    <source>
        <dbReference type="ARBA" id="ARBA00022801"/>
    </source>
</evidence>
<dbReference type="SUPFAM" id="SSF52540">
    <property type="entry name" value="P-loop containing nucleoside triphosphate hydrolases"/>
    <property type="match status" value="1"/>
</dbReference>
<dbReference type="InterPro" id="IPR001650">
    <property type="entry name" value="Helicase_C-like"/>
</dbReference>
<accession>A0ABR2MFL4</accession>
<dbReference type="EMBL" id="JBBWWR010000008">
    <property type="protein sequence ID" value="KAK8962374.1"/>
    <property type="molecule type" value="Genomic_DNA"/>
</dbReference>
<dbReference type="Gene3D" id="3.40.50.300">
    <property type="entry name" value="P-loop containing nucleotide triphosphate hydrolases"/>
    <property type="match status" value="1"/>
</dbReference>
<name>A0ABR2MFL4_9ASPA</name>
<evidence type="ECO:0000313" key="7">
    <source>
        <dbReference type="Proteomes" id="UP001412067"/>
    </source>
</evidence>
<evidence type="ECO:0000256" key="2">
    <source>
        <dbReference type="PROSITE-ProRule" id="PRU00657"/>
    </source>
</evidence>
<feature type="region of interest" description="Disordered" evidence="3">
    <location>
        <begin position="770"/>
        <end position="862"/>
    </location>
</feature>
<dbReference type="SMART" id="SM00490">
    <property type="entry name" value="HELICc"/>
    <property type="match status" value="1"/>
</dbReference>
<keyword evidence="1" id="KW-0378">Hydrolase</keyword>
<dbReference type="PROSITE" id="PS51194">
    <property type="entry name" value="HELICASE_CTER"/>
    <property type="match status" value="1"/>
</dbReference>
<evidence type="ECO:0000256" key="3">
    <source>
        <dbReference type="SAM" id="MobiDB-lite"/>
    </source>
</evidence>
<gene>
    <name evidence="6" type="ORF">KSP40_PGU009157</name>
</gene>
<dbReference type="Pfam" id="PF00271">
    <property type="entry name" value="Helicase_C"/>
    <property type="match status" value="1"/>
</dbReference>
<reference evidence="6 7" key="1">
    <citation type="journal article" date="2022" name="Nat. Plants">
        <title>Genomes of leafy and leafless Platanthera orchids illuminate the evolution of mycoheterotrophy.</title>
        <authorList>
            <person name="Li M.H."/>
            <person name="Liu K.W."/>
            <person name="Li Z."/>
            <person name="Lu H.C."/>
            <person name="Ye Q.L."/>
            <person name="Zhang D."/>
            <person name="Wang J.Y."/>
            <person name="Li Y.F."/>
            <person name="Zhong Z.M."/>
            <person name="Liu X."/>
            <person name="Yu X."/>
            <person name="Liu D.K."/>
            <person name="Tu X.D."/>
            <person name="Liu B."/>
            <person name="Hao Y."/>
            <person name="Liao X.Y."/>
            <person name="Jiang Y.T."/>
            <person name="Sun W.H."/>
            <person name="Chen J."/>
            <person name="Chen Y.Q."/>
            <person name="Ai Y."/>
            <person name="Zhai J.W."/>
            <person name="Wu S.S."/>
            <person name="Zhou Z."/>
            <person name="Hsiao Y.Y."/>
            <person name="Wu W.L."/>
            <person name="Chen Y.Y."/>
            <person name="Lin Y.F."/>
            <person name="Hsu J.L."/>
            <person name="Li C.Y."/>
            <person name="Wang Z.W."/>
            <person name="Zhao X."/>
            <person name="Zhong W.Y."/>
            <person name="Ma X.K."/>
            <person name="Ma L."/>
            <person name="Huang J."/>
            <person name="Chen G.Z."/>
            <person name="Huang M.Z."/>
            <person name="Huang L."/>
            <person name="Peng D.H."/>
            <person name="Luo Y.B."/>
            <person name="Zou S.Q."/>
            <person name="Chen S.P."/>
            <person name="Lan S."/>
            <person name="Tsai W.C."/>
            <person name="Van de Peer Y."/>
            <person name="Liu Z.J."/>
        </authorList>
    </citation>
    <scope>NUCLEOTIDE SEQUENCE [LARGE SCALE GENOMIC DNA]</scope>
    <source>
        <strain evidence="6">Lor288</strain>
    </source>
</reference>
<dbReference type="Gene3D" id="3.30.160.380">
    <property type="entry name" value="Dicer dimerisation domain"/>
    <property type="match status" value="1"/>
</dbReference>
<evidence type="ECO:0000313" key="6">
    <source>
        <dbReference type="EMBL" id="KAK8962374.1"/>
    </source>
</evidence>
<sequence>MAKRVEVTSDAWGDSLPLLIGSGDVQRRKKNKKQSEGSMVWMALVSRKDRRSISVCRKLQARFGRGDISTRGATVRELSRFNRVGNNEETSTRMRPKKIDGVSKPRSQNHRWSDPLNYTKCINSLENLLDAKVYSVDDNEELESIIASPDVKLYFYGPVDHSESTFLSSCCKKLDALKHQYSCMLRKRFGDSIEQLKKIKSLWKIHDNLIFCLENIGLYGAIKAVKILSNSEESQLSGSKKAESDNYDCVVHNFLDKVASVLSFNICDDGSSSDSLSVDTLEEPFCSQKLSLLIGILSTYRLKENTKCIIFVKRIIVARALACILRSLKSLEFWKCDFLVGFHSGLKNMSRRKMNAIVEKFSSGKVNLLVATNVAEEGLDIQTCCLVIRFDLPETVASFIQSRGRARMQKSDFVFLLERGNELDEKLLGDFMSGEHVMNNEIICRSSDATFENLDEAIYKVDHTGASISTACSISLLHRYCSKLPQDKYFTPTPKFFYIKDRDGTICRLILPPNAPFRQVDSLPCASKDEAKRVSCLKACKELHERGSLSDFLLPGFSNAKSNGSVIHSVESINSEDENLRELYEMLVPTVLKGPLPNFEEKIKLYFYYVRFIPIPDDRKYRAFGLFLKAPLPKEAEAVEVDLHLARGRIVKSGFIYCGMVTFGKEEIFLAVNFQEMFLKIILDRSEYFDDTIVLGKNDISLSSTFYILLPVMEQRYGENRTIDWTTVKRCLSSPAFVQRASYERCLKDKYTNDPGRKLRKGTKDVISLYRRRRQKSRNRPHKHIPSRDLASGTEQKSELQAGERQVGAERERGGMEGEGQTGGGLEAESGGELEGPDGRRDAKGVAGLTSAAGTRLGFYSL</sequence>
<proteinExistence type="predicted"/>
<dbReference type="Pfam" id="PF03368">
    <property type="entry name" value="Dicer_dimer"/>
    <property type="match status" value="1"/>
</dbReference>
<evidence type="ECO:0000259" key="4">
    <source>
        <dbReference type="PROSITE" id="PS51194"/>
    </source>
</evidence>
<comment type="caution">
    <text evidence="6">The sequence shown here is derived from an EMBL/GenBank/DDBJ whole genome shotgun (WGS) entry which is preliminary data.</text>
</comment>
<feature type="compositionally biased region" description="Basic and acidic residues" evidence="3">
    <location>
        <begin position="807"/>
        <end position="816"/>
    </location>
</feature>
<protein>
    <submittedName>
        <fullName evidence="6">Uncharacterized protein</fullName>
    </submittedName>
</protein>
<dbReference type="InterPro" id="IPR038248">
    <property type="entry name" value="Dicer_dimer_sf"/>
</dbReference>
<dbReference type="PANTHER" id="PTHR14950">
    <property type="entry name" value="DICER-RELATED"/>
    <property type="match status" value="1"/>
</dbReference>
<dbReference type="Proteomes" id="UP001412067">
    <property type="component" value="Unassembled WGS sequence"/>
</dbReference>
<organism evidence="6 7">
    <name type="scientific">Platanthera guangdongensis</name>
    <dbReference type="NCBI Taxonomy" id="2320717"/>
    <lineage>
        <taxon>Eukaryota</taxon>
        <taxon>Viridiplantae</taxon>
        <taxon>Streptophyta</taxon>
        <taxon>Embryophyta</taxon>
        <taxon>Tracheophyta</taxon>
        <taxon>Spermatophyta</taxon>
        <taxon>Magnoliopsida</taxon>
        <taxon>Liliopsida</taxon>
        <taxon>Asparagales</taxon>
        <taxon>Orchidaceae</taxon>
        <taxon>Orchidoideae</taxon>
        <taxon>Orchideae</taxon>
        <taxon>Orchidinae</taxon>
        <taxon>Platanthera</taxon>
    </lineage>
</organism>
<feature type="region of interest" description="Disordered" evidence="3">
    <location>
        <begin position="87"/>
        <end position="108"/>
    </location>
</feature>
<keyword evidence="7" id="KW-1185">Reference proteome</keyword>
<dbReference type="InterPro" id="IPR005034">
    <property type="entry name" value="Dicer_dimerisation"/>
</dbReference>
<dbReference type="InterPro" id="IPR027417">
    <property type="entry name" value="P-loop_NTPase"/>
</dbReference>
<evidence type="ECO:0000259" key="5">
    <source>
        <dbReference type="PROSITE" id="PS51327"/>
    </source>
</evidence>